<proteinExistence type="predicted"/>
<evidence type="ECO:0000313" key="1">
    <source>
        <dbReference type="EMBL" id="MBO0930529.1"/>
    </source>
</evidence>
<evidence type="ECO:0000313" key="2">
    <source>
        <dbReference type="Proteomes" id="UP000664795"/>
    </source>
</evidence>
<dbReference type="AlphaFoldDB" id="A0A939G1X8"/>
<comment type="caution">
    <text evidence="1">The sequence shown here is derived from an EMBL/GenBank/DDBJ whole genome shotgun (WGS) entry which is preliminary data.</text>
</comment>
<dbReference type="Proteomes" id="UP000664795">
    <property type="component" value="Unassembled WGS sequence"/>
</dbReference>
<reference evidence="1 2" key="1">
    <citation type="submission" date="2021-03" db="EMBL/GenBank/DDBJ databases">
        <title>Fibrella sp. HMF5036 genome sequencing and assembly.</title>
        <authorList>
            <person name="Kang H."/>
            <person name="Kim H."/>
            <person name="Bae S."/>
            <person name="Joh K."/>
        </authorList>
    </citation>
    <scope>NUCLEOTIDE SEQUENCE [LARGE SCALE GENOMIC DNA]</scope>
    <source>
        <strain evidence="1 2">HMF5036</strain>
    </source>
</reference>
<gene>
    <name evidence="1" type="ORF">J2I48_05960</name>
</gene>
<dbReference type="RefSeq" id="WP_207334486.1">
    <property type="nucleotide sequence ID" value="NZ_JAFMYU010000003.1"/>
</dbReference>
<accession>A0A939G1X8</accession>
<keyword evidence="2" id="KW-1185">Reference proteome</keyword>
<sequence length="174" mass="19961">MVDMLKAVFPQIEANTYLQTLTDLVFCIYDQDTEPKRCFIQHDPEGIVHFTVHNSTGRAIHFLAIDRGVISGSVDMERCDCAVFDHKTFCFIEIKVVADTQVGVSNRKAKSQLRTTILYFREQLDFTTRRIEAYICVGATTPRPARLAKDLNERYQFEEETGAALYHGNEKRFA</sequence>
<organism evidence="1 2">
    <name type="scientific">Fibrella aquatilis</name>
    <dbReference type="NCBI Taxonomy" id="2817059"/>
    <lineage>
        <taxon>Bacteria</taxon>
        <taxon>Pseudomonadati</taxon>
        <taxon>Bacteroidota</taxon>
        <taxon>Cytophagia</taxon>
        <taxon>Cytophagales</taxon>
        <taxon>Spirosomataceae</taxon>
        <taxon>Fibrella</taxon>
    </lineage>
</organism>
<dbReference type="EMBL" id="JAFMYU010000003">
    <property type="protein sequence ID" value="MBO0930529.1"/>
    <property type="molecule type" value="Genomic_DNA"/>
</dbReference>
<name>A0A939G1X8_9BACT</name>
<protein>
    <submittedName>
        <fullName evidence="1">Uncharacterized protein</fullName>
    </submittedName>
</protein>